<evidence type="ECO:0000256" key="1">
    <source>
        <dbReference type="SAM" id="Phobius"/>
    </source>
</evidence>
<sequence>MIVRIAGIVFFALILGGDLLLAPNLLLPFQPLGERIRLLAYTNFAAIAAVIPLLGGGILVGIHQIFHPRKNAGEYAKAYHSVGMKIFWITLAVVILAIFSRFYLGYKVDQAGYVKCVNESRTSAKSSWRVYAKSESLCKDSSGIYGG</sequence>
<evidence type="ECO:0000313" key="2">
    <source>
        <dbReference type="EMBL" id="MDW6001874.1"/>
    </source>
</evidence>
<organism evidence="3 4">
    <name type="scientific">Vibrio mangrovi</name>
    <dbReference type="NCBI Taxonomy" id="474394"/>
    <lineage>
        <taxon>Bacteria</taxon>
        <taxon>Pseudomonadati</taxon>
        <taxon>Pseudomonadota</taxon>
        <taxon>Gammaproteobacteria</taxon>
        <taxon>Vibrionales</taxon>
        <taxon>Vibrionaceae</taxon>
        <taxon>Vibrio</taxon>
    </lineage>
</organism>
<reference evidence="3 4" key="1">
    <citation type="submission" date="2017-05" db="EMBL/GenBank/DDBJ databases">
        <authorList>
            <person name="Song R."/>
            <person name="Chenine A.L."/>
            <person name="Ruprecht R.M."/>
        </authorList>
    </citation>
    <scope>NUCLEOTIDE SEQUENCE [LARGE SCALE GENOMIC DNA]</scope>
    <source>
        <strain evidence="3 4">CECT 7927</strain>
    </source>
</reference>
<gene>
    <name evidence="2" type="ORF">SBX37_03055</name>
    <name evidence="3" type="ORF">VIM7927_01341</name>
</gene>
<name>A0A1Y6ITF3_9VIBR</name>
<proteinExistence type="predicted"/>
<keyword evidence="1" id="KW-0812">Transmembrane</keyword>
<dbReference type="Pfam" id="PF06836">
    <property type="entry name" value="DUF1240"/>
    <property type="match status" value="1"/>
</dbReference>
<keyword evidence="1" id="KW-1133">Transmembrane helix</keyword>
<dbReference type="InterPro" id="IPR010665">
    <property type="entry name" value="DUF1240"/>
</dbReference>
<keyword evidence="5" id="KW-1185">Reference proteome</keyword>
<keyword evidence="1" id="KW-0472">Membrane</keyword>
<dbReference type="OrthoDB" id="5871607at2"/>
<reference evidence="2 5" key="2">
    <citation type="submission" date="2023-11" db="EMBL/GenBank/DDBJ databases">
        <title>Plant-associative lifestyle of Vibrio porteresiae and its evolutionary dynamics.</title>
        <authorList>
            <person name="Rameshkumar N."/>
            <person name="Kirti K."/>
        </authorList>
    </citation>
    <scope>NUCLEOTIDE SEQUENCE [LARGE SCALE GENOMIC DNA]</scope>
    <source>
        <strain evidence="2 5">MSSRF38</strain>
    </source>
</reference>
<accession>A0A1Y6ITF3</accession>
<dbReference type="EMBL" id="JAWRCO010000001">
    <property type="protein sequence ID" value="MDW6001874.1"/>
    <property type="molecule type" value="Genomic_DNA"/>
</dbReference>
<feature type="transmembrane region" description="Helical" evidence="1">
    <location>
        <begin position="6"/>
        <end position="26"/>
    </location>
</feature>
<dbReference type="AlphaFoldDB" id="A0A1Y6ITF3"/>
<evidence type="ECO:0000313" key="4">
    <source>
        <dbReference type="Proteomes" id="UP000196125"/>
    </source>
</evidence>
<protein>
    <submittedName>
        <fullName evidence="2">DUF1240 domain-containing protein</fullName>
    </submittedName>
</protein>
<dbReference type="RefSeq" id="WP_087480176.1">
    <property type="nucleotide sequence ID" value="NZ_AP024883.1"/>
</dbReference>
<evidence type="ECO:0000313" key="5">
    <source>
        <dbReference type="Proteomes" id="UP001283366"/>
    </source>
</evidence>
<feature type="transmembrane region" description="Helical" evidence="1">
    <location>
        <begin position="38"/>
        <end position="66"/>
    </location>
</feature>
<dbReference type="Proteomes" id="UP001283366">
    <property type="component" value="Unassembled WGS sequence"/>
</dbReference>
<evidence type="ECO:0000313" key="3">
    <source>
        <dbReference type="EMBL" id="SMS00100.1"/>
    </source>
</evidence>
<feature type="transmembrane region" description="Helical" evidence="1">
    <location>
        <begin position="86"/>
        <end position="104"/>
    </location>
</feature>
<dbReference type="EMBL" id="FXXI01000002">
    <property type="protein sequence ID" value="SMS00100.1"/>
    <property type="molecule type" value="Genomic_DNA"/>
</dbReference>
<dbReference type="Proteomes" id="UP000196125">
    <property type="component" value="Unassembled WGS sequence"/>
</dbReference>